<evidence type="ECO:0000313" key="10">
    <source>
        <dbReference type="Proteomes" id="UP000325440"/>
    </source>
</evidence>
<keyword evidence="6" id="KW-0175">Coiled coil</keyword>
<protein>
    <submittedName>
        <fullName evidence="9">Enkurin domain</fullName>
    </submittedName>
</protein>
<dbReference type="EMBL" id="CABPRJ010001476">
    <property type="protein sequence ID" value="VVC38489.1"/>
    <property type="molecule type" value="Genomic_DNA"/>
</dbReference>
<dbReference type="Pfam" id="PF13864">
    <property type="entry name" value="Enkurin"/>
    <property type="match status" value="1"/>
</dbReference>
<evidence type="ECO:0000256" key="6">
    <source>
        <dbReference type="SAM" id="Coils"/>
    </source>
</evidence>
<dbReference type="GO" id="GO:0005881">
    <property type="term" value="C:cytoplasmic microtubule"/>
    <property type="evidence" value="ECO:0007669"/>
    <property type="project" value="TreeGrafter"/>
</dbReference>
<dbReference type="InterPro" id="IPR052102">
    <property type="entry name" value="Enkurin_domain-protein"/>
</dbReference>
<dbReference type="Proteomes" id="UP000325440">
    <property type="component" value="Unassembled WGS sequence"/>
</dbReference>
<dbReference type="InterPro" id="IPR027012">
    <property type="entry name" value="Enkurin_dom"/>
</dbReference>
<proteinExistence type="predicted"/>
<evidence type="ECO:0000256" key="1">
    <source>
        <dbReference type="ARBA" id="ARBA00004138"/>
    </source>
</evidence>
<keyword evidence="5" id="KW-0966">Cell projection</keyword>
<keyword evidence="10" id="KW-1185">Reference proteome</keyword>
<feature type="coiled-coil region" evidence="6">
    <location>
        <begin position="245"/>
        <end position="272"/>
    </location>
</feature>
<feature type="region of interest" description="Disordered" evidence="7">
    <location>
        <begin position="1"/>
        <end position="24"/>
    </location>
</feature>
<feature type="domain" description="Enkurin" evidence="8">
    <location>
        <begin position="259"/>
        <end position="351"/>
    </location>
</feature>
<keyword evidence="3" id="KW-0963">Cytoplasm</keyword>
<evidence type="ECO:0000256" key="3">
    <source>
        <dbReference type="ARBA" id="ARBA00022490"/>
    </source>
</evidence>
<keyword evidence="4" id="KW-0206">Cytoskeleton</keyword>
<evidence type="ECO:0000256" key="7">
    <source>
        <dbReference type="SAM" id="MobiDB-lite"/>
    </source>
</evidence>
<dbReference type="PANTHER" id="PTHR21490:SF2">
    <property type="entry name" value="ENKURIN DOMAIN-CONTAINING PROTEIN 1"/>
    <property type="match status" value="1"/>
</dbReference>
<dbReference type="PROSITE" id="PS51665">
    <property type="entry name" value="ENKURIN"/>
    <property type="match status" value="1"/>
</dbReference>
<dbReference type="AlphaFoldDB" id="A0A5E4N3C7"/>
<comment type="subcellular location">
    <subcellularLocation>
        <location evidence="1">Cell projection</location>
        <location evidence="1">Cilium</location>
    </subcellularLocation>
    <subcellularLocation>
        <location evidence="2">Cytoplasm</location>
        <location evidence="2">Cytoskeleton</location>
    </subcellularLocation>
</comment>
<evidence type="ECO:0000313" key="9">
    <source>
        <dbReference type="EMBL" id="VVC38489.1"/>
    </source>
</evidence>
<organism evidence="9 10">
    <name type="scientific">Cinara cedri</name>
    <dbReference type="NCBI Taxonomy" id="506608"/>
    <lineage>
        <taxon>Eukaryota</taxon>
        <taxon>Metazoa</taxon>
        <taxon>Ecdysozoa</taxon>
        <taxon>Arthropoda</taxon>
        <taxon>Hexapoda</taxon>
        <taxon>Insecta</taxon>
        <taxon>Pterygota</taxon>
        <taxon>Neoptera</taxon>
        <taxon>Paraneoptera</taxon>
        <taxon>Hemiptera</taxon>
        <taxon>Sternorrhyncha</taxon>
        <taxon>Aphidomorpha</taxon>
        <taxon>Aphidoidea</taxon>
        <taxon>Aphididae</taxon>
        <taxon>Lachninae</taxon>
        <taxon>Cinara</taxon>
    </lineage>
</organism>
<accession>A0A5E4N3C7</accession>
<evidence type="ECO:0000256" key="2">
    <source>
        <dbReference type="ARBA" id="ARBA00004245"/>
    </source>
</evidence>
<evidence type="ECO:0000256" key="5">
    <source>
        <dbReference type="ARBA" id="ARBA00023273"/>
    </source>
</evidence>
<name>A0A5E4N3C7_9HEMI</name>
<gene>
    <name evidence="9" type="ORF">CINCED_3A012576</name>
</gene>
<sequence length="361" mass="41713">MERQTEEADRETEEALDKWHTRPREIGNCKLRRTDLERYGASDSTKCQFDDVHFGVGGTKPKKNFILENRKYVTKLTKTTQLSKNNEGLKLRRITNNSSIPENSKKQSKSVHLDKIDASIKSIRSALAQTKITQEKLNTTSHCKVSLAFRDQGTQTINPYNEESILKDSIIRYPKLENLYFNQIIPTKITNTIAIQTDSSESEYSIVRSKDTLKSIQSDENSNKKQPNLVELKENAISYHQPGEIPKYLKNRKILKEKNEKEEQKKLAIRHELGLDDPACPPGHILLPTFERLDHLAKIKKDYSHLILELNMLPVSSDSYKIKEKRKHLEKELDKLQLGMKLFSKEKLYVKIDPKIINSAK</sequence>
<evidence type="ECO:0000259" key="8">
    <source>
        <dbReference type="PROSITE" id="PS51665"/>
    </source>
</evidence>
<evidence type="ECO:0000256" key="4">
    <source>
        <dbReference type="ARBA" id="ARBA00023212"/>
    </source>
</evidence>
<dbReference type="OrthoDB" id="10264920at2759"/>
<dbReference type="PANTHER" id="PTHR21490">
    <property type="entry name" value="ENKURIN-RELATED"/>
    <property type="match status" value="1"/>
</dbReference>
<reference evidence="9 10" key="1">
    <citation type="submission" date="2019-08" db="EMBL/GenBank/DDBJ databases">
        <authorList>
            <person name="Alioto T."/>
            <person name="Alioto T."/>
            <person name="Gomez Garrido J."/>
        </authorList>
    </citation>
    <scope>NUCLEOTIDE SEQUENCE [LARGE SCALE GENOMIC DNA]</scope>
</reference>
<dbReference type="GO" id="GO:0005929">
    <property type="term" value="C:cilium"/>
    <property type="evidence" value="ECO:0007669"/>
    <property type="project" value="UniProtKB-SubCell"/>
</dbReference>